<dbReference type="InterPro" id="IPR006062">
    <property type="entry name" value="His_biosynth"/>
</dbReference>
<reference evidence="1" key="1">
    <citation type="submission" date="2018-05" db="EMBL/GenBank/DDBJ databases">
        <authorList>
            <person name="Lanie J.A."/>
            <person name="Ng W.-L."/>
            <person name="Kazmierczak K.M."/>
            <person name="Andrzejewski T.M."/>
            <person name="Davidsen T.M."/>
            <person name="Wayne K.J."/>
            <person name="Tettelin H."/>
            <person name="Glass J.I."/>
            <person name="Rusch D."/>
            <person name="Podicherti R."/>
            <person name="Tsui H.-C.T."/>
            <person name="Winkler M.E."/>
        </authorList>
    </citation>
    <scope>NUCLEOTIDE SEQUENCE</scope>
</reference>
<dbReference type="Pfam" id="PF00977">
    <property type="entry name" value="His_biosynth"/>
    <property type="match status" value="1"/>
</dbReference>
<dbReference type="InterPro" id="IPR011060">
    <property type="entry name" value="RibuloseP-bd_barrel"/>
</dbReference>
<protein>
    <submittedName>
        <fullName evidence="1">Uncharacterized protein</fullName>
    </submittedName>
</protein>
<evidence type="ECO:0000313" key="1">
    <source>
        <dbReference type="EMBL" id="SVE12993.1"/>
    </source>
</evidence>
<organism evidence="1">
    <name type="scientific">marine metagenome</name>
    <dbReference type="NCBI Taxonomy" id="408172"/>
    <lineage>
        <taxon>unclassified sequences</taxon>
        <taxon>metagenomes</taxon>
        <taxon>ecological metagenomes</taxon>
    </lineage>
</organism>
<accession>A0A383AZI0</accession>
<sequence length="167" mass="19401">MRLGSCILFYNNYCYLSYGWNFQRPLGRLHDIISSLDEYEVDEILIIRPVRGTNDPYWDKDIKEISNLNISTPLLFGGGIRSKERLKDLHSLPIERVLFSSCSFGTKKDISLIEEATEVYGRQAIVGCLPYKFENDNLFFFHSTKNTFLTLTEKKLKLLDSLFNEVI</sequence>
<gene>
    <name evidence="1" type="ORF">METZ01_LOCUS465847</name>
</gene>
<dbReference type="EMBL" id="UINC01196123">
    <property type="protein sequence ID" value="SVE12993.1"/>
    <property type="molecule type" value="Genomic_DNA"/>
</dbReference>
<dbReference type="InterPro" id="IPR013785">
    <property type="entry name" value="Aldolase_TIM"/>
</dbReference>
<dbReference type="Gene3D" id="3.20.20.70">
    <property type="entry name" value="Aldolase class I"/>
    <property type="match status" value="1"/>
</dbReference>
<dbReference type="GO" id="GO:0000105">
    <property type="term" value="P:L-histidine biosynthetic process"/>
    <property type="evidence" value="ECO:0007669"/>
    <property type="project" value="InterPro"/>
</dbReference>
<proteinExistence type="predicted"/>
<name>A0A383AZI0_9ZZZZ</name>
<dbReference type="AlphaFoldDB" id="A0A383AZI0"/>
<dbReference type="SUPFAM" id="SSF51366">
    <property type="entry name" value="Ribulose-phoshate binding barrel"/>
    <property type="match status" value="1"/>
</dbReference>
<feature type="non-terminal residue" evidence="1">
    <location>
        <position position="167"/>
    </location>
</feature>